<dbReference type="EMBL" id="VAHF01000004">
    <property type="protein sequence ID" value="TXG64035.1"/>
    <property type="molecule type" value="Genomic_DNA"/>
</dbReference>
<dbReference type="InterPro" id="IPR036397">
    <property type="entry name" value="RNaseH_sf"/>
</dbReference>
<feature type="domain" description="Integrase catalytic" evidence="2">
    <location>
        <begin position="257"/>
        <end position="429"/>
    </location>
</feature>
<organism evidence="4 5">
    <name type="scientific">Acer yangbiense</name>
    <dbReference type="NCBI Taxonomy" id="1000413"/>
    <lineage>
        <taxon>Eukaryota</taxon>
        <taxon>Viridiplantae</taxon>
        <taxon>Streptophyta</taxon>
        <taxon>Embryophyta</taxon>
        <taxon>Tracheophyta</taxon>
        <taxon>Spermatophyta</taxon>
        <taxon>Magnoliopsida</taxon>
        <taxon>eudicotyledons</taxon>
        <taxon>Gunneridae</taxon>
        <taxon>Pentapetalae</taxon>
        <taxon>rosids</taxon>
        <taxon>malvids</taxon>
        <taxon>Sapindales</taxon>
        <taxon>Sapindaceae</taxon>
        <taxon>Hippocastanoideae</taxon>
        <taxon>Acereae</taxon>
        <taxon>Acer</taxon>
    </lineage>
</organism>
<dbReference type="CDD" id="cd09272">
    <property type="entry name" value="RNase_HI_RT_Ty1"/>
    <property type="match status" value="1"/>
</dbReference>
<sequence length="622" mass="70665">MATSSNATLHVPQFSRENYQIWTVKMKSYIKAFGLWDYVNEDKQVPPLRANPTIAQMKQHEEEKMKRDKAVTCLYSALSDSVFTSIMHLDTAKLICDELKKRFEGSERVRSVKLLTLKREFEMLRMKEGETVKDYSSKLSELVNQMRLYGDTIEDHKVVEKMLVSLPDKFEAKVAAIEEFCDLKALTVSEMVSKLQAQEQRLAIKNGDEMEGAFQAKHKGNQPFKKDKKKQGSGPRNGDKKGKAKLDSNSAEAGARNKAKPNQKTKQPTQQANFTDEQTPDDHLFMVTQVCNAASNEVWMTWVYFLANKAQTFDVFKKFKSMVEMESGCKFKVLRSDNGREYTSNRFNAFCEDMGIKHQLTVLYTPQQNRVSERKNRTVIEMARCLIAEKKLSKSFWAEAVHTSVYILNRLATKAVQGMTPLEAWTGLKRSVKHIKVFGSICYTHVADVKRTKLDEKAQLGIFIGYAVSSKGSLDDSKSTTRYNFSLGSGAFSWNSKKQEVVAQSTSEAEYVTTAASTNQAIWIRKVLANLNFIQAKPTVLWCDNISAISMAKNHVQNGRTKHINVNFHAIREVERDGEVKLVHCRTKEQVADILTKALGYGQFNVLRAKLGVSKKFFNEEC</sequence>
<dbReference type="EMBL" id="VAHF01000025">
    <property type="protein sequence ID" value="TXG46650.1"/>
    <property type="molecule type" value="Genomic_DNA"/>
</dbReference>
<evidence type="ECO:0000313" key="5">
    <source>
        <dbReference type="Proteomes" id="UP000323000"/>
    </source>
</evidence>
<dbReference type="PROSITE" id="PS50994">
    <property type="entry name" value="INTEGRASE"/>
    <property type="match status" value="1"/>
</dbReference>
<dbReference type="InterPro" id="IPR057670">
    <property type="entry name" value="SH3_retrovirus"/>
</dbReference>
<dbReference type="SUPFAM" id="SSF53098">
    <property type="entry name" value="Ribonuclease H-like"/>
    <property type="match status" value="1"/>
</dbReference>
<dbReference type="AlphaFoldDB" id="A0A5C7I4J5"/>
<name>A0A5C7I4J5_9ROSI</name>
<evidence type="ECO:0000313" key="3">
    <source>
        <dbReference type="EMBL" id="TXG46650.1"/>
    </source>
</evidence>
<dbReference type="PANTHER" id="PTHR42648:SF18">
    <property type="entry name" value="RETROTRANSPOSON, UNCLASSIFIED-LIKE PROTEIN"/>
    <property type="match status" value="1"/>
</dbReference>
<evidence type="ECO:0000259" key="2">
    <source>
        <dbReference type="PROSITE" id="PS50994"/>
    </source>
</evidence>
<reference evidence="4" key="2">
    <citation type="submission" date="2019-05" db="EMBL/GenBank/DDBJ databases">
        <authorList>
            <person name="Zhang R."/>
        </authorList>
    </citation>
    <scope>NUCLEOTIDE SEQUENCE [LARGE SCALE GENOMIC DNA]</scope>
    <source>
        <strain evidence="4">Malutang-1-2009seedling</strain>
        <tissue evidence="4">Leaf</tissue>
    </source>
</reference>
<keyword evidence="5" id="KW-1185">Reference proteome</keyword>
<dbReference type="Pfam" id="PF00665">
    <property type="entry name" value="rve"/>
    <property type="match status" value="1"/>
</dbReference>
<protein>
    <recommendedName>
        <fullName evidence="2">Integrase catalytic domain-containing protein</fullName>
    </recommendedName>
</protein>
<feature type="compositionally biased region" description="Basic and acidic residues" evidence="1">
    <location>
        <begin position="237"/>
        <end position="246"/>
    </location>
</feature>
<proteinExistence type="predicted"/>
<dbReference type="Pfam" id="PF25597">
    <property type="entry name" value="SH3_retrovirus"/>
    <property type="match status" value="1"/>
</dbReference>
<dbReference type="GO" id="GO:0003676">
    <property type="term" value="F:nucleic acid binding"/>
    <property type="evidence" value="ECO:0007669"/>
    <property type="project" value="InterPro"/>
</dbReference>
<dbReference type="InterPro" id="IPR039537">
    <property type="entry name" value="Retrotran_Ty1/copia-like"/>
</dbReference>
<reference evidence="5" key="1">
    <citation type="journal article" date="2019" name="Gigascience">
        <title>De novo genome assembly of the endangered Acer yangbiense, a plant species with extremely small populations endemic to Yunnan Province, China.</title>
        <authorList>
            <person name="Yang J."/>
            <person name="Wariss H.M."/>
            <person name="Tao L."/>
            <person name="Zhang R."/>
            <person name="Yun Q."/>
            <person name="Hollingsworth P."/>
            <person name="Dao Z."/>
            <person name="Luo G."/>
            <person name="Guo H."/>
            <person name="Ma Y."/>
            <person name="Sun W."/>
        </authorList>
    </citation>
    <scope>NUCLEOTIDE SEQUENCE [LARGE SCALE GENOMIC DNA]</scope>
    <source>
        <strain evidence="5">cv. Malutang</strain>
    </source>
</reference>
<dbReference type="InterPro" id="IPR012337">
    <property type="entry name" value="RNaseH-like_sf"/>
</dbReference>
<dbReference type="InterPro" id="IPR001584">
    <property type="entry name" value="Integrase_cat-core"/>
</dbReference>
<comment type="caution">
    <text evidence="4">The sequence shown here is derived from an EMBL/GenBank/DDBJ whole genome shotgun (WGS) entry which is preliminary data.</text>
</comment>
<feature type="region of interest" description="Disordered" evidence="1">
    <location>
        <begin position="215"/>
        <end position="276"/>
    </location>
</feature>
<accession>A0A5C7I4J5</accession>
<gene>
    <name evidence="4" type="ORF">EZV62_011029</name>
    <name evidence="3" type="ORF">EZV62_027849</name>
</gene>
<evidence type="ECO:0000256" key="1">
    <source>
        <dbReference type="SAM" id="MobiDB-lite"/>
    </source>
</evidence>
<evidence type="ECO:0000313" key="4">
    <source>
        <dbReference type="EMBL" id="TXG64035.1"/>
    </source>
</evidence>
<dbReference type="PANTHER" id="PTHR42648">
    <property type="entry name" value="TRANSPOSASE, PUTATIVE-RELATED"/>
    <property type="match status" value="1"/>
</dbReference>
<dbReference type="Proteomes" id="UP000323000">
    <property type="component" value="Chromosome 4"/>
</dbReference>
<dbReference type="GO" id="GO:0015074">
    <property type="term" value="P:DNA integration"/>
    <property type="evidence" value="ECO:0007669"/>
    <property type="project" value="InterPro"/>
</dbReference>
<dbReference type="OrthoDB" id="1749397at2759"/>
<feature type="compositionally biased region" description="Basic residues" evidence="1">
    <location>
        <begin position="216"/>
        <end position="231"/>
    </location>
</feature>
<dbReference type="Pfam" id="PF14223">
    <property type="entry name" value="Retrotran_gag_2"/>
    <property type="match status" value="1"/>
</dbReference>
<dbReference type="Gene3D" id="3.30.420.10">
    <property type="entry name" value="Ribonuclease H-like superfamily/Ribonuclease H"/>
    <property type="match status" value="1"/>
</dbReference>